<dbReference type="PANTHER" id="PTHR46927">
    <property type="entry name" value="AGAP005574-PA"/>
    <property type="match status" value="1"/>
</dbReference>
<dbReference type="SUPFAM" id="SSF57716">
    <property type="entry name" value="Glucocorticoid receptor-like (DNA-binding domain)"/>
    <property type="match status" value="1"/>
</dbReference>
<evidence type="ECO:0000313" key="9">
    <source>
        <dbReference type="Proteomes" id="UP001487740"/>
    </source>
</evidence>
<evidence type="ECO:0000256" key="2">
    <source>
        <dbReference type="ARBA" id="ARBA00022771"/>
    </source>
</evidence>
<dbReference type="InterPro" id="IPR052224">
    <property type="entry name" value="THAP_domain_protein"/>
</dbReference>
<dbReference type="Gene3D" id="6.20.210.20">
    <property type="entry name" value="THAP domain"/>
    <property type="match status" value="1"/>
</dbReference>
<keyword evidence="1" id="KW-0479">Metal-binding</keyword>
<comment type="caution">
    <text evidence="8">The sequence shown here is derived from an EMBL/GenBank/DDBJ whole genome shotgun (WGS) entry which is preliminary data.</text>
</comment>
<dbReference type="InterPro" id="IPR006612">
    <property type="entry name" value="THAP_Znf"/>
</dbReference>
<proteinExistence type="predicted"/>
<dbReference type="InterPro" id="IPR038441">
    <property type="entry name" value="THAP_Znf_sf"/>
</dbReference>
<dbReference type="GO" id="GO:0003677">
    <property type="term" value="F:DNA binding"/>
    <property type="evidence" value="ECO:0007669"/>
    <property type="project" value="UniProtKB-UniRule"/>
</dbReference>
<dbReference type="Proteomes" id="UP001487740">
    <property type="component" value="Unassembled WGS sequence"/>
</dbReference>
<reference evidence="8 9" key="1">
    <citation type="submission" date="2023-03" db="EMBL/GenBank/DDBJ databases">
        <title>High-quality genome of Scylla paramamosain provides insights in environmental adaptation.</title>
        <authorList>
            <person name="Zhang L."/>
        </authorList>
    </citation>
    <scope>NUCLEOTIDE SEQUENCE [LARGE SCALE GENOMIC DNA]</scope>
    <source>
        <strain evidence="8">LZ_2023a</strain>
        <tissue evidence="8">Muscle</tissue>
    </source>
</reference>
<dbReference type="EMBL" id="JARAKH010000036">
    <property type="protein sequence ID" value="KAK8384130.1"/>
    <property type="molecule type" value="Genomic_DNA"/>
</dbReference>
<evidence type="ECO:0000256" key="5">
    <source>
        <dbReference type="PROSITE-ProRule" id="PRU00309"/>
    </source>
</evidence>
<evidence type="ECO:0000256" key="1">
    <source>
        <dbReference type="ARBA" id="ARBA00022723"/>
    </source>
</evidence>
<protein>
    <recommendedName>
        <fullName evidence="7">THAP-type domain-containing protein</fullName>
    </recommendedName>
</protein>
<organism evidence="8 9">
    <name type="scientific">Scylla paramamosain</name>
    <name type="common">Mud crab</name>
    <dbReference type="NCBI Taxonomy" id="85552"/>
    <lineage>
        <taxon>Eukaryota</taxon>
        <taxon>Metazoa</taxon>
        <taxon>Ecdysozoa</taxon>
        <taxon>Arthropoda</taxon>
        <taxon>Crustacea</taxon>
        <taxon>Multicrustacea</taxon>
        <taxon>Malacostraca</taxon>
        <taxon>Eumalacostraca</taxon>
        <taxon>Eucarida</taxon>
        <taxon>Decapoda</taxon>
        <taxon>Pleocyemata</taxon>
        <taxon>Brachyura</taxon>
        <taxon>Eubrachyura</taxon>
        <taxon>Portunoidea</taxon>
        <taxon>Portunidae</taxon>
        <taxon>Portuninae</taxon>
        <taxon>Scylla</taxon>
    </lineage>
</organism>
<dbReference type="Pfam" id="PF05485">
    <property type="entry name" value="THAP"/>
    <property type="match status" value="1"/>
</dbReference>
<feature type="domain" description="THAP-type" evidence="7">
    <location>
        <begin position="1"/>
        <end position="84"/>
    </location>
</feature>
<sequence>MPTTCVAFGCNEQANKKSDPSITFHQLPKDPSRRKEWLAAIRRDNYTPGKQARLCSKHFRPDDFDRTSLCYRKVTATHSDPQTSRPHRPRGTRDTKPEGRLVLTQIDTEILSRHRFPPV</sequence>
<evidence type="ECO:0000313" key="8">
    <source>
        <dbReference type="EMBL" id="KAK8384130.1"/>
    </source>
</evidence>
<dbReference type="SMART" id="SM00980">
    <property type="entry name" value="THAP"/>
    <property type="match status" value="1"/>
</dbReference>
<dbReference type="GO" id="GO:0008270">
    <property type="term" value="F:zinc ion binding"/>
    <property type="evidence" value="ECO:0007669"/>
    <property type="project" value="UniProtKB-KW"/>
</dbReference>
<dbReference type="PROSITE" id="PS50950">
    <property type="entry name" value="ZF_THAP"/>
    <property type="match status" value="1"/>
</dbReference>
<keyword evidence="3" id="KW-0862">Zinc</keyword>
<dbReference type="PANTHER" id="PTHR46927:SF2">
    <property type="entry name" value="THAP DOMAIN-CONTAINING PROTEIN 8"/>
    <property type="match status" value="1"/>
</dbReference>
<evidence type="ECO:0000256" key="6">
    <source>
        <dbReference type="SAM" id="MobiDB-lite"/>
    </source>
</evidence>
<evidence type="ECO:0000256" key="3">
    <source>
        <dbReference type="ARBA" id="ARBA00022833"/>
    </source>
</evidence>
<keyword evidence="2 5" id="KW-0863">Zinc-finger</keyword>
<gene>
    <name evidence="8" type="ORF">O3P69_016094</name>
</gene>
<feature type="region of interest" description="Disordered" evidence="6">
    <location>
        <begin position="75"/>
        <end position="99"/>
    </location>
</feature>
<dbReference type="AlphaFoldDB" id="A0AAW0T941"/>
<evidence type="ECO:0000259" key="7">
    <source>
        <dbReference type="PROSITE" id="PS50950"/>
    </source>
</evidence>
<evidence type="ECO:0000256" key="4">
    <source>
        <dbReference type="ARBA" id="ARBA00023125"/>
    </source>
</evidence>
<accession>A0AAW0T941</accession>
<name>A0AAW0T941_SCYPA</name>
<dbReference type="SMART" id="SM00692">
    <property type="entry name" value="DM3"/>
    <property type="match status" value="1"/>
</dbReference>
<keyword evidence="9" id="KW-1185">Reference proteome</keyword>
<keyword evidence="4 5" id="KW-0238">DNA-binding</keyword>